<evidence type="ECO:0000256" key="3">
    <source>
        <dbReference type="ARBA" id="ARBA00022989"/>
    </source>
</evidence>
<feature type="transmembrane region" description="Helical" evidence="5">
    <location>
        <begin position="20"/>
        <end position="39"/>
    </location>
</feature>
<feature type="transmembrane region" description="Helical" evidence="5">
    <location>
        <begin position="109"/>
        <end position="126"/>
    </location>
</feature>
<evidence type="ECO:0000256" key="4">
    <source>
        <dbReference type="ARBA" id="ARBA00023136"/>
    </source>
</evidence>
<evidence type="ECO:0000256" key="2">
    <source>
        <dbReference type="ARBA" id="ARBA00022692"/>
    </source>
</evidence>
<sequence length="137" mass="14618">MPVMTIDSNAAVSQRRGVHVALWALQVLLAVFFVLASAPKLLGEPTAVQMFDLIGFGQWFRYLTGGLELLGAIGLLVPRLAGMAALGLAGVMVGATITQVFVFQAPVTALMPFVLVLLFLVVAWGRRRSIPLLAARS</sequence>
<keyword evidence="2 5" id="KW-0812">Transmembrane</keyword>
<accession>A0A1H3S9Q0</accession>
<dbReference type="Proteomes" id="UP000199529">
    <property type="component" value="Unassembled WGS sequence"/>
</dbReference>
<dbReference type="AlphaFoldDB" id="A0A1H3S9Q0"/>
<name>A0A1H3S9Q0_9PSEU</name>
<feature type="transmembrane region" description="Helical" evidence="5">
    <location>
        <begin position="84"/>
        <end position="103"/>
    </location>
</feature>
<dbReference type="EMBL" id="FNOK01000062">
    <property type="protein sequence ID" value="SDZ34796.1"/>
    <property type="molecule type" value="Genomic_DNA"/>
</dbReference>
<dbReference type="STRING" id="418495.SAMN05216215_10626"/>
<keyword evidence="7" id="KW-1185">Reference proteome</keyword>
<evidence type="ECO:0000313" key="6">
    <source>
        <dbReference type="EMBL" id="SDZ34796.1"/>
    </source>
</evidence>
<comment type="subcellular location">
    <subcellularLocation>
        <location evidence="1">Membrane</location>
        <topology evidence="1">Multi-pass membrane protein</topology>
    </subcellularLocation>
</comment>
<feature type="transmembrane region" description="Helical" evidence="5">
    <location>
        <begin position="59"/>
        <end position="77"/>
    </location>
</feature>
<protein>
    <submittedName>
        <fullName evidence="6">DoxX-like family protein</fullName>
    </submittedName>
</protein>
<keyword evidence="4 5" id="KW-0472">Membrane</keyword>
<proteinExistence type="predicted"/>
<gene>
    <name evidence="6" type="ORF">SAMN05216215_10626</name>
</gene>
<dbReference type="InterPro" id="IPR032808">
    <property type="entry name" value="DoxX"/>
</dbReference>
<keyword evidence="3 5" id="KW-1133">Transmembrane helix</keyword>
<reference evidence="7" key="1">
    <citation type="submission" date="2016-10" db="EMBL/GenBank/DDBJ databases">
        <authorList>
            <person name="Varghese N."/>
            <person name="Submissions S."/>
        </authorList>
    </citation>
    <scope>NUCLEOTIDE SEQUENCE [LARGE SCALE GENOMIC DNA]</scope>
    <source>
        <strain evidence="7">CGMCC 4.3530</strain>
    </source>
</reference>
<evidence type="ECO:0000256" key="1">
    <source>
        <dbReference type="ARBA" id="ARBA00004141"/>
    </source>
</evidence>
<evidence type="ECO:0000256" key="5">
    <source>
        <dbReference type="SAM" id="Phobius"/>
    </source>
</evidence>
<dbReference type="GO" id="GO:0016020">
    <property type="term" value="C:membrane"/>
    <property type="evidence" value="ECO:0007669"/>
    <property type="project" value="UniProtKB-SubCell"/>
</dbReference>
<dbReference type="Pfam" id="PF13564">
    <property type="entry name" value="DoxX_2"/>
    <property type="match status" value="1"/>
</dbReference>
<organism evidence="6 7">
    <name type="scientific">Saccharopolyspora shandongensis</name>
    <dbReference type="NCBI Taxonomy" id="418495"/>
    <lineage>
        <taxon>Bacteria</taxon>
        <taxon>Bacillati</taxon>
        <taxon>Actinomycetota</taxon>
        <taxon>Actinomycetes</taxon>
        <taxon>Pseudonocardiales</taxon>
        <taxon>Pseudonocardiaceae</taxon>
        <taxon>Saccharopolyspora</taxon>
    </lineage>
</organism>
<evidence type="ECO:0000313" key="7">
    <source>
        <dbReference type="Proteomes" id="UP000199529"/>
    </source>
</evidence>